<keyword evidence="3" id="KW-1185">Reference proteome</keyword>
<gene>
    <name evidence="2" type="ORF">EJ73_00018</name>
</gene>
<evidence type="ECO:0000313" key="3">
    <source>
        <dbReference type="Proteomes" id="UP000248314"/>
    </source>
</evidence>
<dbReference type="EMBL" id="QJJX01000001">
    <property type="protein sequence ID" value="PXX24753.1"/>
    <property type="molecule type" value="Genomic_DNA"/>
</dbReference>
<dbReference type="STRING" id="1122991.GCA_000613445_00696"/>
<sequence>MGERCYLLFLSATMKCCTSLFVGVALRFAHYKLLMAVFFRVKEYALFLHFQPFFA</sequence>
<name>A0A318I292_9BACT</name>
<evidence type="ECO:0000313" key="2">
    <source>
        <dbReference type="EMBL" id="PXX24753.1"/>
    </source>
</evidence>
<accession>A0A318I292</accession>
<evidence type="ECO:0000256" key="1">
    <source>
        <dbReference type="SAM" id="Phobius"/>
    </source>
</evidence>
<proteinExistence type="predicted"/>
<dbReference type="AlphaFoldDB" id="A0A318I292"/>
<organism evidence="2 3">
    <name type="scientific">Hoylesella shahii DSM 15611 = JCM 12083</name>
    <dbReference type="NCBI Taxonomy" id="1122991"/>
    <lineage>
        <taxon>Bacteria</taxon>
        <taxon>Pseudomonadati</taxon>
        <taxon>Bacteroidota</taxon>
        <taxon>Bacteroidia</taxon>
        <taxon>Bacteroidales</taxon>
        <taxon>Prevotellaceae</taxon>
        <taxon>Hoylesella</taxon>
    </lineage>
</organism>
<keyword evidence="1" id="KW-0472">Membrane</keyword>
<comment type="caution">
    <text evidence="2">The sequence shown here is derived from an EMBL/GenBank/DDBJ whole genome shotgun (WGS) entry which is preliminary data.</text>
</comment>
<reference evidence="2 3" key="1">
    <citation type="submission" date="2018-05" db="EMBL/GenBank/DDBJ databases">
        <title>Genomic Encyclopedia of Type Strains, Phase I: the one thousand microbial genomes (KMG-I) project.</title>
        <authorList>
            <person name="Kyrpides N."/>
        </authorList>
    </citation>
    <scope>NUCLEOTIDE SEQUENCE [LARGE SCALE GENOMIC DNA]</scope>
    <source>
        <strain evidence="2 3">DSM 15611</strain>
    </source>
</reference>
<dbReference type="Proteomes" id="UP000248314">
    <property type="component" value="Unassembled WGS sequence"/>
</dbReference>
<protein>
    <submittedName>
        <fullName evidence="2">Uncharacterized protein</fullName>
    </submittedName>
</protein>
<keyword evidence="1" id="KW-0812">Transmembrane</keyword>
<feature type="transmembrane region" description="Helical" evidence="1">
    <location>
        <begin position="6"/>
        <end position="26"/>
    </location>
</feature>
<keyword evidence="1" id="KW-1133">Transmembrane helix</keyword>